<keyword evidence="10" id="KW-1185">Reference proteome</keyword>
<feature type="domain" description="Metallo-beta-lactamase" evidence="8">
    <location>
        <begin position="537"/>
        <end position="731"/>
    </location>
</feature>
<dbReference type="SUPFAM" id="SSF56281">
    <property type="entry name" value="Metallo-hydrolase/oxidoreductase"/>
    <property type="match status" value="1"/>
</dbReference>
<evidence type="ECO:0000256" key="1">
    <source>
        <dbReference type="ARBA" id="ARBA00004651"/>
    </source>
</evidence>
<reference evidence="9" key="1">
    <citation type="submission" date="2020-08" db="EMBL/GenBank/DDBJ databases">
        <title>Genome public.</title>
        <authorList>
            <person name="Liu C."/>
            <person name="Sun Q."/>
        </authorList>
    </citation>
    <scope>NUCLEOTIDE SEQUENCE</scope>
    <source>
        <strain evidence="9">NSJ-52</strain>
    </source>
</reference>
<organism evidence="9 10">
    <name type="scientific">Lawsonibacter faecis</name>
    <dbReference type="NCBI Taxonomy" id="2763052"/>
    <lineage>
        <taxon>Bacteria</taxon>
        <taxon>Bacillati</taxon>
        <taxon>Bacillota</taxon>
        <taxon>Clostridia</taxon>
        <taxon>Eubacteriales</taxon>
        <taxon>Oscillospiraceae</taxon>
        <taxon>Lawsonibacter</taxon>
    </lineage>
</organism>
<feature type="transmembrane region" description="Helical" evidence="6">
    <location>
        <begin position="501"/>
        <end position="521"/>
    </location>
</feature>
<feature type="transmembrane region" description="Helical" evidence="6">
    <location>
        <begin position="332"/>
        <end position="350"/>
    </location>
</feature>
<feature type="chain" id="PRO_5035308305" evidence="7">
    <location>
        <begin position="20"/>
        <end position="767"/>
    </location>
</feature>
<feature type="transmembrane region" description="Helical" evidence="6">
    <location>
        <begin position="29"/>
        <end position="46"/>
    </location>
</feature>
<dbReference type="RefSeq" id="WP_186919113.1">
    <property type="nucleotide sequence ID" value="NZ_JACOPQ010000006.1"/>
</dbReference>
<comment type="caution">
    <text evidence="9">The sequence shown here is derived from an EMBL/GenBank/DDBJ whole genome shotgun (WGS) entry which is preliminary data.</text>
</comment>
<evidence type="ECO:0000256" key="5">
    <source>
        <dbReference type="ARBA" id="ARBA00023136"/>
    </source>
</evidence>
<dbReference type="InterPro" id="IPR025405">
    <property type="entry name" value="DUF4131"/>
</dbReference>
<dbReference type="CDD" id="cd07731">
    <property type="entry name" value="ComA-like_MBL-fold"/>
    <property type="match status" value="1"/>
</dbReference>
<dbReference type="Pfam" id="PF13567">
    <property type="entry name" value="DUF4131"/>
    <property type="match status" value="1"/>
</dbReference>
<dbReference type="InterPro" id="IPR001279">
    <property type="entry name" value="Metallo-B-lactamas"/>
</dbReference>
<keyword evidence="7" id="KW-0732">Signal</keyword>
<feature type="transmembrane region" description="Helical" evidence="6">
    <location>
        <begin position="270"/>
        <end position="289"/>
    </location>
</feature>
<gene>
    <name evidence="9" type="ORF">H8S62_09460</name>
</gene>
<keyword evidence="5 6" id="KW-0472">Membrane</keyword>
<keyword evidence="3 6" id="KW-0812">Transmembrane</keyword>
<feature type="transmembrane region" description="Helical" evidence="6">
    <location>
        <begin position="371"/>
        <end position="392"/>
    </location>
</feature>
<keyword evidence="4 6" id="KW-1133">Transmembrane helix</keyword>
<evidence type="ECO:0000256" key="2">
    <source>
        <dbReference type="ARBA" id="ARBA00022475"/>
    </source>
</evidence>
<dbReference type="SMART" id="SM00849">
    <property type="entry name" value="Lactamase_B"/>
    <property type="match status" value="1"/>
</dbReference>
<dbReference type="InterPro" id="IPR004477">
    <property type="entry name" value="ComEC_N"/>
</dbReference>
<dbReference type="EMBL" id="JACOPQ010000006">
    <property type="protein sequence ID" value="MBC5737236.1"/>
    <property type="molecule type" value="Genomic_DNA"/>
</dbReference>
<keyword evidence="2" id="KW-1003">Cell membrane</keyword>
<dbReference type="Gene3D" id="3.60.15.10">
    <property type="entry name" value="Ribonuclease Z/Hydroxyacylglutathione hydrolase-like"/>
    <property type="match status" value="1"/>
</dbReference>
<proteinExistence type="predicted"/>
<evidence type="ECO:0000313" key="9">
    <source>
        <dbReference type="EMBL" id="MBC5737236.1"/>
    </source>
</evidence>
<dbReference type="PANTHER" id="PTHR30619">
    <property type="entry name" value="DNA INTERNALIZATION/COMPETENCE PROTEIN COMEC/REC2"/>
    <property type="match status" value="1"/>
</dbReference>
<feature type="transmembrane region" description="Helical" evidence="6">
    <location>
        <begin position="58"/>
        <end position="74"/>
    </location>
</feature>
<sequence>MRKLCAFAVPFAAAVLASACLLPQSARLPAALLCALAGMVFCLALWGKERRDGRLRSALLALGLAVGFAWSWGYDAVFFAPARALAGQTASLTATVADWPEATRYGVSAKVLLHPPGAPDVRTILYFDSDEALLQLKPGDRLSFTAEFRLADTIAGEKTGYYRAKGVFLLGYCDKNMEMTPIGAVPPRFWPRLWARTLQETVGTLFSGETAGLVAALTTGDKDALSGGFYSALKRCGMAHVVAVSGMHVGMLVLLFTALTGKNRRRRARVCIPVVLAFMALTGFPPSVVRAGVMQILLLLGPALGREGDTPTALSFALLLLLLQNPNAAMDMGLQLSFLSVAGILTLGRRMTAWFEKRLRLKPGRTLPRRVFNRAVRFLTGCIVMTMGAVAFTTPLTVYYFGGISLIAPIANLLTLWAVTMLFLLALPAAVLGTFLPPLGLLLAGIAAPLGRYIVWVVTKLARLPFASASASGNPYLMLWLGFAYAVLMLWLIWRGEKKRAVLPVCSCAVTLAAALLLNALSLSGGGLAVSVLDVGQGQSVLFTSAGATVLVDCGGTGPSDPGDVAADAVQAMGKSRLDLLVLTHCHADHACGVARLFSRLEVGTLAVPDVEESDPLREEILALARAAGTEILLIRDDARMTFGESALTVYAPLGDGGANEEGLSVLATHGDFDVLVTGDMNAAVEKRLVKYGCLPDIEVLVAGHHGSAASTSEELLLAAKPEYAIISVGYNSYGHPSIAAMERMAAAGCRIYRTDWMGTVTIKSET</sequence>
<feature type="transmembrane region" description="Helical" evidence="6">
    <location>
        <begin position="476"/>
        <end position="494"/>
    </location>
</feature>
<dbReference type="GO" id="GO:0005886">
    <property type="term" value="C:plasma membrane"/>
    <property type="evidence" value="ECO:0007669"/>
    <property type="project" value="UniProtKB-SubCell"/>
</dbReference>
<dbReference type="InterPro" id="IPR035681">
    <property type="entry name" value="ComA-like_MBL"/>
</dbReference>
<dbReference type="InterPro" id="IPR052159">
    <property type="entry name" value="Competence_DNA_uptake"/>
</dbReference>
<dbReference type="PANTHER" id="PTHR30619:SF1">
    <property type="entry name" value="RECOMBINATION PROTEIN 2"/>
    <property type="match status" value="1"/>
</dbReference>
<dbReference type="AlphaFoldDB" id="A0A8J6JD07"/>
<evidence type="ECO:0000313" key="10">
    <source>
        <dbReference type="Proteomes" id="UP000607645"/>
    </source>
</evidence>
<evidence type="ECO:0000256" key="4">
    <source>
        <dbReference type="ARBA" id="ARBA00022989"/>
    </source>
</evidence>
<dbReference type="Proteomes" id="UP000607645">
    <property type="component" value="Unassembled WGS sequence"/>
</dbReference>
<name>A0A8J6JD07_9FIRM</name>
<evidence type="ECO:0000256" key="6">
    <source>
        <dbReference type="SAM" id="Phobius"/>
    </source>
</evidence>
<evidence type="ECO:0000256" key="3">
    <source>
        <dbReference type="ARBA" id="ARBA00022692"/>
    </source>
</evidence>
<dbReference type="InterPro" id="IPR004797">
    <property type="entry name" value="Competence_ComEC/Rec2"/>
</dbReference>
<dbReference type="Pfam" id="PF00753">
    <property type="entry name" value="Lactamase_B"/>
    <property type="match status" value="1"/>
</dbReference>
<feature type="transmembrane region" description="Helical" evidence="6">
    <location>
        <begin position="398"/>
        <end position="427"/>
    </location>
</feature>
<dbReference type="PROSITE" id="PS51257">
    <property type="entry name" value="PROKAR_LIPOPROTEIN"/>
    <property type="match status" value="1"/>
</dbReference>
<dbReference type="Pfam" id="PF03772">
    <property type="entry name" value="Competence"/>
    <property type="match status" value="1"/>
</dbReference>
<protein>
    <submittedName>
        <fullName evidence="9">DNA internalization-related competence protein ComEC/Rec2</fullName>
    </submittedName>
</protein>
<evidence type="ECO:0000256" key="7">
    <source>
        <dbReference type="SAM" id="SignalP"/>
    </source>
</evidence>
<evidence type="ECO:0000259" key="8">
    <source>
        <dbReference type="SMART" id="SM00849"/>
    </source>
</evidence>
<dbReference type="NCBIfam" id="TIGR00360">
    <property type="entry name" value="ComEC_N-term"/>
    <property type="match status" value="1"/>
</dbReference>
<dbReference type="GO" id="GO:0030420">
    <property type="term" value="P:establishment of competence for transformation"/>
    <property type="evidence" value="ECO:0007669"/>
    <property type="project" value="InterPro"/>
</dbReference>
<comment type="subcellular location">
    <subcellularLocation>
        <location evidence="1">Cell membrane</location>
        <topology evidence="1">Multi-pass membrane protein</topology>
    </subcellularLocation>
</comment>
<feature type="signal peptide" evidence="7">
    <location>
        <begin position="1"/>
        <end position="19"/>
    </location>
</feature>
<feature type="transmembrane region" description="Helical" evidence="6">
    <location>
        <begin position="238"/>
        <end position="258"/>
    </location>
</feature>
<feature type="transmembrane region" description="Helical" evidence="6">
    <location>
        <begin position="439"/>
        <end position="456"/>
    </location>
</feature>
<dbReference type="NCBIfam" id="TIGR00361">
    <property type="entry name" value="ComEC_Rec2"/>
    <property type="match status" value="1"/>
</dbReference>
<accession>A0A8J6JD07</accession>
<dbReference type="InterPro" id="IPR036866">
    <property type="entry name" value="RibonucZ/Hydroxyglut_hydro"/>
</dbReference>